<evidence type="ECO:0000256" key="5">
    <source>
        <dbReference type="PIRNR" id="PIRNR019574"/>
    </source>
</evidence>
<dbReference type="GO" id="GO:0019808">
    <property type="term" value="F:polyamine binding"/>
    <property type="evidence" value="ECO:0007669"/>
    <property type="project" value="InterPro"/>
</dbReference>
<dbReference type="GO" id="GO:0042597">
    <property type="term" value="C:periplasmic space"/>
    <property type="evidence" value="ECO:0007669"/>
    <property type="project" value="UniProtKB-SubCell"/>
</dbReference>
<evidence type="ECO:0000256" key="1">
    <source>
        <dbReference type="ARBA" id="ARBA00004418"/>
    </source>
</evidence>
<dbReference type="PRINTS" id="PR00909">
    <property type="entry name" value="SPERMDNBNDNG"/>
</dbReference>
<dbReference type="OrthoDB" id="9769319at2"/>
<comment type="subcellular location">
    <subcellularLocation>
        <location evidence="1 5">Periplasm</location>
    </subcellularLocation>
</comment>
<evidence type="ECO:0000256" key="7">
    <source>
        <dbReference type="SAM" id="SignalP"/>
    </source>
</evidence>
<reference evidence="8 9" key="1">
    <citation type="submission" date="2020-07" db="EMBL/GenBank/DDBJ databases">
        <title>Taxonomic revisions and descriptions of new bacterial species based on genomic comparisons in the high-G+C-content subgroup of the family Alcaligenaceae.</title>
        <authorList>
            <person name="Szabo A."/>
            <person name="Felfoldi T."/>
        </authorList>
    </citation>
    <scope>NUCLEOTIDE SEQUENCE [LARGE SCALE GENOMIC DNA]</scope>
    <source>
        <strain evidence="8 9">DSM 25264</strain>
    </source>
</reference>
<dbReference type="PIRSF" id="PIRSF019574">
    <property type="entry name" value="Periplasmic_polyamine_BP"/>
    <property type="match status" value="1"/>
</dbReference>
<sequence>MMDMSMVKALAAGAILALAAPAGWAQEKVVNVYNWAEYTAPDTLSGFEKETGITVRYDVYDSNDTLQAKLLTGKSGYDVVVPSTHYAARQIQGGLFQKLDKSKIPNWKYLDQDIMNVVAAVDPGNQYLVPWGYGTNGLGFNVTRVRDILGQGADLGSWDILFKPENASKLQACGISVLDEAAQVFPAVLHYLGKDPNSSNPEDYKQALALLKTIRPYIRQFSSSGYIDELAAGDLCMVYGFSGDVMIAAHRAREAGKSYKIDYYIPEGGAPVWFDTMAIPRDAAHVDEAHAFINYIETPQVHAAITNTMFYPNANKEARKYVIKEVADNPMIYPPADVSKTLYVLKPQPLKVLRLQTRMWAELKSGR</sequence>
<dbReference type="GO" id="GO:0015846">
    <property type="term" value="P:polyamine transport"/>
    <property type="evidence" value="ECO:0007669"/>
    <property type="project" value="InterPro"/>
</dbReference>
<keyword evidence="2 5" id="KW-0813">Transport</keyword>
<evidence type="ECO:0000256" key="4">
    <source>
        <dbReference type="ARBA" id="ARBA00022764"/>
    </source>
</evidence>
<feature type="binding site" evidence="6">
    <location>
        <position position="37"/>
    </location>
    <ligand>
        <name>spermidine</name>
        <dbReference type="ChEBI" id="CHEBI:57834"/>
    </ligand>
</feature>
<gene>
    <name evidence="8" type="ORF">H0A68_16365</name>
</gene>
<protein>
    <recommendedName>
        <fullName evidence="5">Putrescine-binding periplasmic protein</fullName>
    </recommendedName>
</protein>
<comment type="caution">
    <text evidence="8">The sequence shown here is derived from an EMBL/GenBank/DDBJ whole genome shotgun (WGS) entry which is preliminary data.</text>
</comment>
<dbReference type="Pfam" id="PF13416">
    <property type="entry name" value="SBP_bac_8"/>
    <property type="match status" value="1"/>
</dbReference>
<proteinExistence type="inferred from homology"/>
<evidence type="ECO:0000256" key="3">
    <source>
        <dbReference type="ARBA" id="ARBA00022729"/>
    </source>
</evidence>
<dbReference type="AlphaFoldDB" id="A0A853FFL3"/>
<organism evidence="8 9">
    <name type="scientific">Allopusillimonas soli</name>
    <dbReference type="NCBI Taxonomy" id="659016"/>
    <lineage>
        <taxon>Bacteria</taxon>
        <taxon>Pseudomonadati</taxon>
        <taxon>Pseudomonadota</taxon>
        <taxon>Betaproteobacteria</taxon>
        <taxon>Burkholderiales</taxon>
        <taxon>Alcaligenaceae</taxon>
        <taxon>Allopusillimonas</taxon>
    </lineage>
</organism>
<dbReference type="SUPFAM" id="SSF53850">
    <property type="entry name" value="Periplasmic binding protein-like II"/>
    <property type="match status" value="1"/>
</dbReference>
<name>A0A853FFL3_9BURK</name>
<feature type="signal peptide" evidence="7">
    <location>
        <begin position="1"/>
        <end position="25"/>
    </location>
</feature>
<comment type="function">
    <text evidence="5">Required for the activity of the bacterial periplasmic transport system of putrescine.</text>
</comment>
<keyword evidence="4 5" id="KW-0574">Periplasm</keyword>
<dbReference type="Gene3D" id="3.40.190.10">
    <property type="entry name" value="Periplasmic binding protein-like II"/>
    <property type="match status" value="2"/>
</dbReference>
<dbReference type="Proteomes" id="UP000580517">
    <property type="component" value="Unassembled WGS sequence"/>
</dbReference>
<evidence type="ECO:0000256" key="6">
    <source>
        <dbReference type="PIRSR" id="PIRSR019574-1"/>
    </source>
</evidence>
<evidence type="ECO:0000313" key="9">
    <source>
        <dbReference type="Proteomes" id="UP000580517"/>
    </source>
</evidence>
<keyword evidence="9" id="KW-1185">Reference proteome</keyword>
<keyword evidence="3 7" id="KW-0732">Signal</keyword>
<dbReference type="InterPro" id="IPR006059">
    <property type="entry name" value="SBP"/>
</dbReference>
<feature type="chain" id="PRO_5032572751" description="Putrescine-binding periplasmic protein" evidence="7">
    <location>
        <begin position="26"/>
        <end position="367"/>
    </location>
</feature>
<evidence type="ECO:0000256" key="2">
    <source>
        <dbReference type="ARBA" id="ARBA00022448"/>
    </source>
</evidence>
<dbReference type="PANTHER" id="PTHR30222:SF12">
    <property type="entry name" value="NORSPERMIDINE SENSOR"/>
    <property type="match status" value="1"/>
</dbReference>
<accession>A0A853FFL3</accession>
<comment type="similarity">
    <text evidence="5">Belongs to the bacterial solute-binding protein PotD/PotF family.</text>
</comment>
<dbReference type="EMBL" id="JACCEW010000005">
    <property type="protein sequence ID" value="NYT38458.1"/>
    <property type="molecule type" value="Genomic_DNA"/>
</dbReference>
<evidence type="ECO:0000313" key="8">
    <source>
        <dbReference type="EMBL" id="NYT38458.1"/>
    </source>
</evidence>
<dbReference type="CDD" id="cd13659">
    <property type="entry name" value="PBP2_PotF"/>
    <property type="match status" value="1"/>
</dbReference>
<dbReference type="InterPro" id="IPR001188">
    <property type="entry name" value="Sperm_putr-bd"/>
</dbReference>
<dbReference type="PANTHER" id="PTHR30222">
    <property type="entry name" value="SPERMIDINE/PUTRESCINE-BINDING PERIPLASMIC PROTEIN"/>
    <property type="match status" value="1"/>
</dbReference>